<keyword evidence="2" id="KW-1185">Reference proteome</keyword>
<dbReference type="PANTHER" id="PTHR47915">
    <property type="entry name" value="SI:DKEY-19B23.7"/>
    <property type="match status" value="1"/>
</dbReference>
<protein>
    <submittedName>
        <fullName evidence="3">Alpha-protein kinase 1-like</fullName>
    </submittedName>
</protein>
<dbReference type="RefSeq" id="XP_006823129.1">
    <property type="nucleotide sequence ID" value="XM_006823066.1"/>
</dbReference>
<evidence type="ECO:0000259" key="1">
    <source>
        <dbReference type="Pfam" id="PF25377"/>
    </source>
</evidence>
<evidence type="ECO:0000313" key="3">
    <source>
        <dbReference type="RefSeq" id="XP_006823129.1"/>
    </source>
</evidence>
<dbReference type="Proteomes" id="UP000694865">
    <property type="component" value="Unplaced"/>
</dbReference>
<evidence type="ECO:0000313" key="2">
    <source>
        <dbReference type="Proteomes" id="UP000694865"/>
    </source>
</evidence>
<proteinExistence type="predicted"/>
<sequence length="342" mass="38810">MAAQEAEKAAKKKLTVFLNEMLKVGTVRGFKYFVMYMRGREEMICRVQNEPLTPSESEQNTPLSFSFSGSLNAANMPFDEGSLMLSARTQKSLSGFAEIDVGLPPASPVEREIAQSDDNSTLFLIAGYARYGCPYVWVRSNHERLVKLSGNESFNKDSPLKLKTTAHWSERENKIWDIMAELVKICTLPIPRNPFAVDIEYFDQLPLMERILATGAMANFLQKVLSCNPDKPYSSHVVKDLDEITKKHFTDMQTYVQQLKQQPSEVMQSHCAAKYALQSQQQTVAQQLQPVVQQQQQTQQSQSQQSQQVVQQPTEQQQSQSVQYNLYKSSGGLTKRAHAQYY</sequence>
<name>A0ABM0MSY8_SACKO</name>
<organism evidence="2 3">
    <name type="scientific">Saccoglossus kowalevskii</name>
    <name type="common">Acorn worm</name>
    <dbReference type="NCBI Taxonomy" id="10224"/>
    <lineage>
        <taxon>Eukaryota</taxon>
        <taxon>Metazoa</taxon>
        <taxon>Hemichordata</taxon>
        <taxon>Enteropneusta</taxon>
        <taxon>Harrimaniidae</taxon>
        <taxon>Saccoglossus</taxon>
    </lineage>
</organism>
<dbReference type="GeneID" id="102805631"/>
<dbReference type="InterPro" id="IPR057208">
    <property type="entry name" value="DUF7886"/>
</dbReference>
<reference evidence="3" key="1">
    <citation type="submission" date="2025-08" db="UniProtKB">
        <authorList>
            <consortium name="RefSeq"/>
        </authorList>
    </citation>
    <scope>IDENTIFICATION</scope>
    <source>
        <tissue evidence="3">Testes</tissue>
    </source>
</reference>
<dbReference type="Pfam" id="PF25377">
    <property type="entry name" value="DUF7886"/>
    <property type="match status" value="1"/>
</dbReference>
<accession>A0ABM0MSY8</accession>
<gene>
    <name evidence="3" type="primary">LOC102805631</name>
</gene>
<feature type="domain" description="DUF7886" evidence="1">
    <location>
        <begin position="107"/>
        <end position="250"/>
    </location>
</feature>
<dbReference type="PANTHER" id="PTHR47915:SF1">
    <property type="entry name" value="SI:DKEY-19B23.7"/>
    <property type="match status" value="1"/>
</dbReference>